<proteinExistence type="predicted"/>
<evidence type="ECO:0000259" key="2">
    <source>
        <dbReference type="Pfam" id="PF21365"/>
    </source>
</evidence>
<dbReference type="RefSeq" id="WP_274191884.1">
    <property type="nucleotide sequence ID" value="NZ_BAABHN010000010.1"/>
</dbReference>
<dbReference type="EMBL" id="JBHSIM010000010">
    <property type="protein sequence ID" value="MFC4831822.1"/>
    <property type="molecule type" value="Genomic_DNA"/>
</dbReference>
<accession>A0ABV9RI34</accession>
<comment type="caution">
    <text evidence="3">The sequence shown here is derived from an EMBL/GenBank/DDBJ whole genome shotgun (WGS) entry which is preliminary data.</text>
</comment>
<keyword evidence="4" id="KW-1185">Reference proteome</keyword>
<dbReference type="InterPro" id="IPR048395">
    <property type="entry name" value="Glyco_hydro_31_C"/>
</dbReference>
<protein>
    <submittedName>
        <fullName evidence="3">TIM-barrel domain-containing protein</fullName>
    </submittedName>
</protein>
<sequence>MPRPTPSRRSPTRRPLWLEDPSDTTTWTIENQYLLGPDVLVAPVLTAGTTRTSVYLPAGRWRDYWTGHEHPGRTWITVDAPTHHIPLLTRAGSRITLPPPADLGLPG</sequence>
<organism evidence="3 4">
    <name type="scientific">Actinomycetospora chibensis</name>
    <dbReference type="NCBI Taxonomy" id="663606"/>
    <lineage>
        <taxon>Bacteria</taxon>
        <taxon>Bacillati</taxon>
        <taxon>Actinomycetota</taxon>
        <taxon>Actinomycetes</taxon>
        <taxon>Pseudonocardiales</taxon>
        <taxon>Pseudonocardiaceae</taxon>
        <taxon>Actinomycetospora</taxon>
    </lineage>
</organism>
<feature type="region of interest" description="Disordered" evidence="1">
    <location>
        <begin position="1"/>
        <end position="21"/>
    </location>
</feature>
<dbReference type="SUPFAM" id="SSF51011">
    <property type="entry name" value="Glycosyl hydrolase domain"/>
    <property type="match status" value="1"/>
</dbReference>
<evidence type="ECO:0000256" key="1">
    <source>
        <dbReference type="SAM" id="MobiDB-lite"/>
    </source>
</evidence>
<dbReference type="PANTHER" id="PTHR43863">
    <property type="entry name" value="HYDROLASE, PUTATIVE (AFU_ORTHOLOGUE AFUA_1G03140)-RELATED"/>
    <property type="match status" value="1"/>
</dbReference>
<dbReference type="PANTHER" id="PTHR43863:SF2">
    <property type="entry name" value="MALTASE-GLUCOAMYLASE"/>
    <property type="match status" value="1"/>
</dbReference>
<dbReference type="Proteomes" id="UP001595909">
    <property type="component" value="Unassembled WGS sequence"/>
</dbReference>
<name>A0ABV9RI34_9PSEU</name>
<dbReference type="InterPro" id="IPR013780">
    <property type="entry name" value="Glyco_hydro_b"/>
</dbReference>
<dbReference type="Gene3D" id="2.60.40.1180">
    <property type="entry name" value="Golgi alpha-mannosidase II"/>
    <property type="match status" value="1"/>
</dbReference>
<evidence type="ECO:0000313" key="4">
    <source>
        <dbReference type="Proteomes" id="UP001595909"/>
    </source>
</evidence>
<feature type="domain" description="Glycosyl hydrolase family 31 C-terminal" evidence="2">
    <location>
        <begin position="10"/>
        <end position="93"/>
    </location>
</feature>
<evidence type="ECO:0000313" key="3">
    <source>
        <dbReference type="EMBL" id="MFC4831822.1"/>
    </source>
</evidence>
<reference evidence="4" key="1">
    <citation type="journal article" date="2019" name="Int. J. Syst. Evol. Microbiol.">
        <title>The Global Catalogue of Microorganisms (GCM) 10K type strain sequencing project: providing services to taxonomists for standard genome sequencing and annotation.</title>
        <authorList>
            <consortium name="The Broad Institute Genomics Platform"/>
            <consortium name="The Broad Institute Genome Sequencing Center for Infectious Disease"/>
            <person name="Wu L."/>
            <person name="Ma J."/>
        </authorList>
    </citation>
    <scope>NUCLEOTIDE SEQUENCE [LARGE SCALE GENOMIC DNA]</scope>
    <source>
        <strain evidence="4">CCUG 50347</strain>
    </source>
</reference>
<dbReference type="Pfam" id="PF21365">
    <property type="entry name" value="Glyco_hydro_31_3rd"/>
    <property type="match status" value="1"/>
</dbReference>
<dbReference type="InterPro" id="IPR051816">
    <property type="entry name" value="Glycosyl_Hydrolase_31"/>
</dbReference>
<gene>
    <name evidence="3" type="ORF">ACFPEL_05305</name>
</gene>